<feature type="compositionally biased region" description="Basic and acidic residues" evidence="1">
    <location>
        <begin position="72"/>
        <end position="81"/>
    </location>
</feature>
<evidence type="ECO:0000256" key="1">
    <source>
        <dbReference type="SAM" id="MobiDB-lite"/>
    </source>
</evidence>
<protein>
    <submittedName>
        <fullName evidence="2">Uncharacterized protein</fullName>
    </submittedName>
</protein>
<dbReference type="Proteomes" id="UP000297280">
    <property type="component" value="Unassembled WGS sequence"/>
</dbReference>
<dbReference type="AlphaFoldDB" id="A0A4Z1L3H4"/>
<reference evidence="2 3" key="1">
    <citation type="submission" date="2017-12" db="EMBL/GenBank/DDBJ databases">
        <title>Comparative genomics of Botrytis spp.</title>
        <authorList>
            <person name="Valero-Jimenez C.A."/>
            <person name="Tapia P."/>
            <person name="Veloso J."/>
            <person name="Silva-Moreno E."/>
            <person name="Staats M."/>
            <person name="Valdes J.H."/>
            <person name="Van Kan J.A.L."/>
        </authorList>
    </citation>
    <scope>NUCLEOTIDE SEQUENCE [LARGE SCALE GENOMIC DNA]</scope>
    <source>
        <strain evidence="2 3">MUCL3349</strain>
    </source>
</reference>
<comment type="caution">
    <text evidence="2">The sequence shown here is derived from an EMBL/GenBank/DDBJ whole genome shotgun (WGS) entry which is preliminary data.</text>
</comment>
<feature type="region of interest" description="Disordered" evidence="1">
    <location>
        <begin position="48"/>
        <end position="101"/>
    </location>
</feature>
<keyword evidence="3" id="KW-1185">Reference proteome</keyword>
<sequence>MHNFDGESCITIEGAQILVSVFCPSTQGTVEPIITKASQVVNTNFSKYGSSRDKREVSTDGAAVDTGSFMCGDHHEKREASKVVNTSPSKCGDKATQVAGN</sequence>
<dbReference type="EMBL" id="PQXO01000031">
    <property type="protein sequence ID" value="TGO91331.1"/>
    <property type="molecule type" value="Genomic_DNA"/>
</dbReference>
<evidence type="ECO:0000313" key="3">
    <source>
        <dbReference type="Proteomes" id="UP000297280"/>
    </source>
</evidence>
<evidence type="ECO:0000313" key="2">
    <source>
        <dbReference type="EMBL" id="TGO91331.1"/>
    </source>
</evidence>
<organism evidence="2 3">
    <name type="scientific">Botrytis porri</name>
    <dbReference type="NCBI Taxonomy" id="87229"/>
    <lineage>
        <taxon>Eukaryota</taxon>
        <taxon>Fungi</taxon>
        <taxon>Dikarya</taxon>
        <taxon>Ascomycota</taxon>
        <taxon>Pezizomycotina</taxon>
        <taxon>Leotiomycetes</taxon>
        <taxon>Helotiales</taxon>
        <taxon>Sclerotiniaceae</taxon>
        <taxon>Botrytis</taxon>
    </lineage>
</organism>
<name>A0A4Z1L3H4_9HELO</name>
<gene>
    <name evidence="2" type="ORF">BPOR_0031g00200</name>
</gene>
<proteinExistence type="predicted"/>
<accession>A0A4Z1L3H4</accession>